<evidence type="ECO:0000313" key="1">
    <source>
        <dbReference type="EMBL" id="VFK59886.1"/>
    </source>
</evidence>
<dbReference type="EMBL" id="CAADFZ010000009">
    <property type="protein sequence ID" value="VFK59886.1"/>
    <property type="molecule type" value="Genomic_DNA"/>
</dbReference>
<reference evidence="1" key="1">
    <citation type="submission" date="2019-02" db="EMBL/GenBank/DDBJ databases">
        <authorList>
            <person name="Gruber-Vodicka R. H."/>
            <person name="Seah K. B. B."/>
        </authorList>
    </citation>
    <scope>NUCLEOTIDE SEQUENCE</scope>
    <source>
        <strain evidence="2">BECK_BY19</strain>
        <strain evidence="1">BECK_BY8</strain>
    </source>
</reference>
<dbReference type="InterPro" id="IPR025354">
    <property type="entry name" value="DUF4258"/>
</dbReference>
<dbReference type="EMBL" id="CAADGD010000024">
    <property type="protein sequence ID" value="VFK70153.1"/>
    <property type="molecule type" value="Genomic_DNA"/>
</dbReference>
<evidence type="ECO:0008006" key="3">
    <source>
        <dbReference type="Google" id="ProtNLM"/>
    </source>
</evidence>
<dbReference type="AlphaFoldDB" id="A0A451A1H3"/>
<sequence>MPSEIHLPDIRRALIQGRMFWKKHALERMMERNISRHAIKQAILDGEIIEEYPADYPIPSMLMAVLEPEPLHVVLAWDGKRKTCHIITVYRPDLQYFEPDLVSRRNQWIH</sequence>
<evidence type="ECO:0000313" key="2">
    <source>
        <dbReference type="EMBL" id="VFK70153.1"/>
    </source>
</evidence>
<name>A0A451A1H3_9GAMM</name>
<protein>
    <recommendedName>
        <fullName evidence="3">DUF4258 domain-containing protein</fullName>
    </recommendedName>
</protein>
<organism evidence="1">
    <name type="scientific">Candidatus Kentrum sp. UNK</name>
    <dbReference type="NCBI Taxonomy" id="2126344"/>
    <lineage>
        <taxon>Bacteria</taxon>
        <taxon>Pseudomonadati</taxon>
        <taxon>Pseudomonadota</taxon>
        <taxon>Gammaproteobacteria</taxon>
        <taxon>Candidatus Kentrum</taxon>
    </lineage>
</organism>
<dbReference type="Pfam" id="PF14076">
    <property type="entry name" value="DUF4258"/>
    <property type="match status" value="1"/>
</dbReference>
<accession>A0A451A1H3</accession>
<proteinExistence type="predicted"/>
<gene>
    <name evidence="1" type="ORF">BECKUNK1418G_GA0071005_100938</name>
    <name evidence="2" type="ORF">BECKUNK1418H_GA0071006_102438</name>
</gene>